<reference evidence="1" key="1">
    <citation type="submission" date="2018-03" db="EMBL/GenBank/DDBJ databases">
        <authorList>
            <person name="Guldener U."/>
        </authorList>
    </citation>
    <scope>NUCLEOTIDE SEQUENCE</scope>
</reference>
<dbReference type="EMBL" id="ONZP01000042">
    <property type="protein sequence ID" value="SPJ71533.1"/>
    <property type="molecule type" value="Genomic_DNA"/>
</dbReference>
<dbReference type="Proteomes" id="UP001187734">
    <property type="component" value="Unassembled WGS sequence"/>
</dbReference>
<protein>
    <submittedName>
        <fullName evidence="1">Uncharacterized protein</fullName>
    </submittedName>
</protein>
<proteinExistence type="predicted"/>
<sequence>MTTLHSHGHRNSRVTAPKNELKFWNLSPTPDRLLTLLTDGIILSCLSLALTNDHTLTHTLPCRVRSNPGALGPGLRSNGSLSSASAMACSLPMGDVIGTSPEIPGGPLVGLSHAPPLLSGGPSSWPGLPALSPAPNQCIFAYLTIACYPY</sequence>
<keyword evidence="2" id="KW-1185">Reference proteome</keyword>
<evidence type="ECO:0000313" key="1">
    <source>
        <dbReference type="EMBL" id="SPJ71533.1"/>
    </source>
</evidence>
<dbReference type="AlphaFoldDB" id="A0AAE8SD89"/>
<accession>A0AAE8SD89</accession>
<comment type="caution">
    <text evidence="1">The sequence shown here is derived from an EMBL/GenBank/DDBJ whole genome shotgun (WGS) entry which is preliminary data.</text>
</comment>
<organism evidence="1 2">
    <name type="scientific">Fusarium torulosum</name>
    <dbReference type="NCBI Taxonomy" id="33205"/>
    <lineage>
        <taxon>Eukaryota</taxon>
        <taxon>Fungi</taxon>
        <taxon>Dikarya</taxon>
        <taxon>Ascomycota</taxon>
        <taxon>Pezizomycotina</taxon>
        <taxon>Sordariomycetes</taxon>
        <taxon>Hypocreomycetidae</taxon>
        <taxon>Hypocreales</taxon>
        <taxon>Nectriaceae</taxon>
        <taxon>Fusarium</taxon>
    </lineage>
</organism>
<name>A0AAE8SD89_9HYPO</name>
<evidence type="ECO:0000313" key="2">
    <source>
        <dbReference type="Proteomes" id="UP001187734"/>
    </source>
</evidence>
<gene>
    <name evidence="1" type="ORF">FTOL_01261</name>
</gene>